<dbReference type="AlphaFoldDB" id="A0A445LZQ9"/>
<dbReference type="InterPro" id="IPR006968">
    <property type="entry name" value="RUS_fam"/>
</dbReference>
<evidence type="ECO:0000313" key="8">
    <source>
        <dbReference type="EMBL" id="RZC28693.1"/>
    </source>
</evidence>
<accession>A0A445LZQ9</accession>
<keyword evidence="9" id="KW-1185">Reference proteome</keyword>
<protein>
    <submittedName>
        <fullName evidence="8">Protein root UVB sensitive 3 isoform C</fullName>
    </submittedName>
</protein>
<proteinExistence type="inferred from homology"/>
<feature type="transmembrane region" description="Helical" evidence="6">
    <location>
        <begin position="110"/>
        <end position="133"/>
    </location>
</feature>
<evidence type="ECO:0000259" key="7">
    <source>
        <dbReference type="Pfam" id="PF04884"/>
    </source>
</evidence>
<keyword evidence="5 6" id="KW-0472">Membrane</keyword>
<organism evidence="8 9">
    <name type="scientific">Glycine soja</name>
    <name type="common">Wild soybean</name>
    <dbReference type="NCBI Taxonomy" id="3848"/>
    <lineage>
        <taxon>Eukaryota</taxon>
        <taxon>Viridiplantae</taxon>
        <taxon>Streptophyta</taxon>
        <taxon>Embryophyta</taxon>
        <taxon>Tracheophyta</taxon>
        <taxon>Spermatophyta</taxon>
        <taxon>Magnoliopsida</taxon>
        <taxon>eudicotyledons</taxon>
        <taxon>Gunneridae</taxon>
        <taxon>Pentapetalae</taxon>
        <taxon>rosids</taxon>
        <taxon>fabids</taxon>
        <taxon>Fabales</taxon>
        <taxon>Fabaceae</taxon>
        <taxon>Papilionoideae</taxon>
        <taxon>50 kb inversion clade</taxon>
        <taxon>NPAAA clade</taxon>
        <taxon>indigoferoid/millettioid clade</taxon>
        <taxon>Phaseoleae</taxon>
        <taxon>Glycine</taxon>
        <taxon>Glycine subgen. Soja</taxon>
    </lineage>
</organism>
<evidence type="ECO:0000256" key="1">
    <source>
        <dbReference type="ARBA" id="ARBA00004370"/>
    </source>
</evidence>
<reference evidence="8 9" key="1">
    <citation type="submission" date="2018-09" db="EMBL/GenBank/DDBJ databases">
        <title>A high-quality reference genome of wild soybean provides a powerful tool to mine soybean genomes.</title>
        <authorList>
            <person name="Xie M."/>
            <person name="Chung C.Y.L."/>
            <person name="Li M.-W."/>
            <person name="Wong F.-L."/>
            <person name="Chan T.-F."/>
            <person name="Lam H.-M."/>
        </authorList>
    </citation>
    <scope>NUCLEOTIDE SEQUENCE [LARGE SCALE GENOMIC DNA]</scope>
    <source>
        <strain evidence="9">cv. W05</strain>
        <tissue evidence="8">Hypocotyl of etiolated seedlings</tissue>
    </source>
</reference>
<comment type="similarity">
    <text evidence="2">Belongs to the RUS1 family.</text>
</comment>
<gene>
    <name evidence="8" type="ORF">D0Y65_000595</name>
</gene>
<keyword evidence="3 6" id="KW-0812">Transmembrane</keyword>
<dbReference type="PANTHER" id="PTHR12770:SF31">
    <property type="entry name" value="RUS FAMILY MEMBER 1"/>
    <property type="match status" value="1"/>
</dbReference>
<dbReference type="InterPro" id="IPR054549">
    <property type="entry name" value="UVB_sens_RUS_dom"/>
</dbReference>
<dbReference type="Proteomes" id="UP000289340">
    <property type="component" value="Chromosome 1"/>
</dbReference>
<evidence type="ECO:0000256" key="2">
    <source>
        <dbReference type="ARBA" id="ARBA00007558"/>
    </source>
</evidence>
<sequence length="425" mass="47353">MLECDEHDAQMQIETFKIITIKSSKRRCNLVRGQSPLVSLVLRFHKKQPANCEVIKVLVALQLLYLGMETSSSVSNKTITLEEWNGSSPTKLSKTFTIKASSSSVLITRYFPFPIIIIIIHLFLSHLLFFLLIPRSGARFTHVWRRLLQAFVPEGFPSSVTADYVPFQIWDLLQGLSTYIRTMLSTQALLSAIGVGEKSATVIGATFQWFLRDLTGMLGGILFTFYQGSNLDSNAKMWRLVADLMNDLGMLMDLISPLFPSAFVFVVCLGSISRSFTGVASGATRAALTQHFALQDNAADISAKEGSQETVATMIGMALGMLVARLTIGHPLAIWFSFLSLTVFHMYANYRAVRCLALNSLNPERSSILLQHFMETGQVLSPKQVSSQEHVLPIQFISWSSKKANCLHKKVCLGMRISSFDNMEM</sequence>
<evidence type="ECO:0000256" key="5">
    <source>
        <dbReference type="ARBA" id="ARBA00023136"/>
    </source>
</evidence>
<dbReference type="PANTHER" id="PTHR12770">
    <property type="entry name" value="RUS1 FAMILY PROTEIN C16ORF58"/>
    <property type="match status" value="1"/>
</dbReference>
<comment type="caution">
    <text evidence="8">The sequence shown here is derived from an EMBL/GenBank/DDBJ whole genome shotgun (WGS) entry which is preliminary data.</text>
</comment>
<feature type="transmembrane region" description="Helical" evidence="6">
    <location>
        <begin position="248"/>
        <end position="269"/>
    </location>
</feature>
<dbReference type="EMBL" id="QZWG01000001">
    <property type="protein sequence ID" value="RZC28693.1"/>
    <property type="molecule type" value="Genomic_DNA"/>
</dbReference>
<dbReference type="Pfam" id="PF04884">
    <property type="entry name" value="UVB_sens_prot"/>
    <property type="match status" value="1"/>
</dbReference>
<comment type="subcellular location">
    <subcellularLocation>
        <location evidence="1">Membrane</location>
    </subcellularLocation>
</comment>
<keyword evidence="4 6" id="KW-1133">Transmembrane helix</keyword>
<evidence type="ECO:0000256" key="3">
    <source>
        <dbReference type="ARBA" id="ARBA00022692"/>
    </source>
</evidence>
<evidence type="ECO:0000256" key="4">
    <source>
        <dbReference type="ARBA" id="ARBA00022989"/>
    </source>
</evidence>
<name>A0A445LZQ9_GLYSO</name>
<dbReference type="GO" id="GO:0016020">
    <property type="term" value="C:membrane"/>
    <property type="evidence" value="ECO:0007669"/>
    <property type="project" value="UniProtKB-SubCell"/>
</dbReference>
<evidence type="ECO:0000256" key="6">
    <source>
        <dbReference type="SAM" id="Phobius"/>
    </source>
</evidence>
<feature type="domain" description="Protein root UVB sensitive/RUS" evidence="7">
    <location>
        <begin position="141"/>
        <end position="376"/>
    </location>
</feature>
<evidence type="ECO:0000313" key="9">
    <source>
        <dbReference type="Proteomes" id="UP000289340"/>
    </source>
</evidence>